<sequence>MRSKLVSIIQARLDSKERCGYGNDLLGLMLEACHKPEGQILSRDAIVDECKTFFFAGQETTAQFVTWTMFLLSTNQNWQEKLREEVQRECGMQTPDADMLSKLKLVTMVLLETLRLYGPIDVLRRKAGKDMTLGKINIPKDTEIVMPITLTHRNKEIWGPDADEFNPLRFEHGVTKAATHPTALLAFAVGPRACIGQNFAMLEAKTVITMILQRFSFSLSSEYKHAPRRSITVQPQYGLPIVLKPLRAGT</sequence>
<dbReference type="Pfam" id="PF00067">
    <property type="entry name" value="p450"/>
    <property type="match status" value="1"/>
</dbReference>
<evidence type="ECO:0000256" key="6">
    <source>
        <dbReference type="ARBA" id="ARBA00022989"/>
    </source>
</evidence>
<evidence type="ECO:0008006" key="14">
    <source>
        <dbReference type="Google" id="ProtNLM"/>
    </source>
</evidence>
<dbReference type="InterPro" id="IPR050665">
    <property type="entry name" value="Cytochrome_P450_Monooxygen"/>
</dbReference>
<evidence type="ECO:0000256" key="7">
    <source>
        <dbReference type="ARBA" id="ARBA00023002"/>
    </source>
</evidence>
<dbReference type="GO" id="GO:0005506">
    <property type="term" value="F:iron ion binding"/>
    <property type="evidence" value="ECO:0007669"/>
    <property type="project" value="InterPro"/>
</dbReference>
<dbReference type="PANTHER" id="PTHR24282:SF135">
    <property type="entry name" value="CYTOCHROME P450 709B2"/>
    <property type="match status" value="1"/>
</dbReference>
<dbReference type="InterPro" id="IPR001128">
    <property type="entry name" value="Cyt_P450"/>
</dbReference>
<evidence type="ECO:0000256" key="8">
    <source>
        <dbReference type="ARBA" id="ARBA00023004"/>
    </source>
</evidence>
<dbReference type="SUPFAM" id="SSF48264">
    <property type="entry name" value="Cytochrome P450"/>
    <property type="match status" value="1"/>
</dbReference>
<evidence type="ECO:0000256" key="10">
    <source>
        <dbReference type="ARBA" id="ARBA00023136"/>
    </source>
</evidence>
<dbReference type="GO" id="GO:0016705">
    <property type="term" value="F:oxidoreductase activity, acting on paired donors, with incorporation or reduction of molecular oxygen"/>
    <property type="evidence" value="ECO:0007669"/>
    <property type="project" value="InterPro"/>
</dbReference>
<keyword evidence="3 11" id="KW-0349">Heme</keyword>
<keyword evidence="4" id="KW-0812">Transmembrane</keyword>
<dbReference type="PANTHER" id="PTHR24282">
    <property type="entry name" value="CYTOCHROME P450 FAMILY MEMBER"/>
    <property type="match status" value="1"/>
</dbReference>
<dbReference type="OMA" id="NDNGYIH"/>
<dbReference type="PRINTS" id="PR00385">
    <property type="entry name" value="P450"/>
</dbReference>
<evidence type="ECO:0000256" key="1">
    <source>
        <dbReference type="ARBA" id="ARBA00004370"/>
    </source>
</evidence>
<dbReference type="GO" id="GO:0006629">
    <property type="term" value="P:lipid metabolic process"/>
    <property type="evidence" value="ECO:0007669"/>
    <property type="project" value="UniProtKB-ARBA"/>
</dbReference>
<evidence type="ECO:0000256" key="5">
    <source>
        <dbReference type="ARBA" id="ARBA00022723"/>
    </source>
</evidence>
<reference evidence="12" key="1">
    <citation type="submission" date="2021-05" db="UniProtKB">
        <authorList>
            <consortium name="EnsemblPlants"/>
        </authorList>
    </citation>
    <scope>IDENTIFICATION</scope>
    <source>
        <strain evidence="12">subsp. malaccensis</strain>
    </source>
</reference>
<dbReference type="Proteomes" id="UP000012960">
    <property type="component" value="Unplaced"/>
</dbReference>
<dbReference type="InterPro" id="IPR002401">
    <property type="entry name" value="Cyt_P450_E_grp-I"/>
</dbReference>
<keyword evidence="9" id="KW-0503">Monooxygenase</keyword>
<accession>A0A804I9U1</accession>
<keyword evidence="5 11" id="KW-0479">Metal-binding</keyword>
<evidence type="ECO:0000313" key="13">
    <source>
        <dbReference type="Proteomes" id="UP000012960"/>
    </source>
</evidence>
<organism evidence="12 13">
    <name type="scientific">Musa acuminata subsp. malaccensis</name>
    <name type="common">Wild banana</name>
    <name type="synonym">Musa malaccensis</name>
    <dbReference type="NCBI Taxonomy" id="214687"/>
    <lineage>
        <taxon>Eukaryota</taxon>
        <taxon>Viridiplantae</taxon>
        <taxon>Streptophyta</taxon>
        <taxon>Embryophyta</taxon>
        <taxon>Tracheophyta</taxon>
        <taxon>Spermatophyta</taxon>
        <taxon>Magnoliopsida</taxon>
        <taxon>Liliopsida</taxon>
        <taxon>Zingiberales</taxon>
        <taxon>Musaceae</taxon>
        <taxon>Musa</taxon>
    </lineage>
</organism>
<evidence type="ECO:0000256" key="3">
    <source>
        <dbReference type="ARBA" id="ARBA00022617"/>
    </source>
</evidence>
<comment type="similarity">
    <text evidence="2">Belongs to the cytochrome P450 family.</text>
</comment>
<dbReference type="Gramene" id="Ma03_t08450.1">
    <property type="protein sequence ID" value="Ma03_p08450.1"/>
    <property type="gene ID" value="Ma03_g08450"/>
</dbReference>
<dbReference type="PRINTS" id="PR00463">
    <property type="entry name" value="EP450I"/>
</dbReference>
<proteinExistence type="inferred from homology"/>
<keyword evidence="6" id="KW-1133">Transmembrane helix</keyword>
<dbReference type="GO" id="GO:0016020">
    <property type="term" value="C:membrane"/>
    <property type="evidence" value="ECO:0007669"/>
    <property type="project" value="UniProtKB-SubCell"/>
</dbReference>
<dbReference type="InParanoid" id="A0A804I9U1"/>
<comment type="cofactor">
    <cofactor evidence="11">
        <name>heme</name>
        <dbReference type="ChEBI" id="CHEBI:30413"/>
    </cofactor>
</comment>
<dbReference type="Gene3D" id="1.10.630.10">
    <property type="entry name" value="Cytochrome P450"/>
    <property type="match status" value="1"/>
</dbReference>
<keyword evidence="8 11" id="KW-0408">Iron</keyword>
<keyword evidence="7" id="KW-0560">Oxidoreductase</keyword>
<evidence type="ECO:0000256" key="2">
    <source>
        <dbReference type="ARBA" id="ARBA00010617"/>
    </source>
</evidence>
<evidence type="ECO:0000256" key="4">
    <source>
        <dbReference type="ARBA" id="ARBA00022692"/>
    </source>
</evidence>
<comment type="subcellular location">
    <subcellularLocation>
        <location evidence="1">Membrane</location>
    </subcellularLocation>
</comment>
<evidence type="ECO:0000313" key="12">
    <source>
        <dbReference type="EnsemblPlants" id="Ma03_p08450.1"/>
    </source>
</evidence>
<keyword evidence="10" id="KW-0472">Membrane</keyword>
<feature type="binding site" description="axial binding residue" evidence="11">
    <location>
        <position position="194"/>
    </location>
    <ligand>
        <name>heme</name>
        <dbReference type="ChEBI" id="CHEBI:30413"/>
    </ligand>
    <ligandPart>
        <name>Fe</name>
        <dbReference type="ChEBI" id="CHEBI:18248"/>
    </ligandPart>
</feature>
<dbReference type="EnsemblPlants" id="Ma03_t08450.1">
    <property type="protein sequence ID" value="Ma03_p08450.1"/>
    <property type="gene ID" value="Ma03_g08450"/>
</dbReference>
<dbReference type="AlphaFoldDB" id="A0A804I9U1"/>
<name>A0A804I9U1_MUSAM</name>
<dbReference type="GO" id="GO:0020037">
    <property type="term" value="F:heme binding"/>
    <property type="evidence" value="ECO:0007669"/>
    <property type="project" value="InterPro"/>
</dbReference>
<evidence type="ECO:0000256" key="9">
    <source>
        <dbReference type="ARBA" id="ARBA00023033"/>
    </source>
</evidence>
<evidence type="ECO:0000256" key="11">
    <source>
        <dbReference type="PIRSR" id="PIRSR602401-1"/>
    </source>
</evidence>
<keyword evidence="13" id="KW-1185">Reference proteome</keyword>
<dbReference type="GO" id="GO:0004497">
    <property type="term" value="F:monooxygenase activity"/>
    <property type="evidence" value="ECO:0000318"/>
    <property type="project" value="GO_Central"/>
</dbReference>
<protein>
    <recommendedName>
        <fullName evidence="14">Cytochrome P450 family protein</fullName>
    </recommendedName>
</protein>
<dbReference type="InterPro" id="IPR036396">
    <property type="entry name" value="Cyt_P450_sf"/>
</dbReference>